<accession>A0A0P1A5I7</accession>
<dbReference type="InterPro" id="IPR009622">
    <property type="entry name" value="NDUFAF4"/>
</dbReference>
<dbReference type="RefSeq" id="XP_024572187.1">
    <property type="nucleotide sequence ID" value="XM_024728403.1"/>
</dbReference>
<sequence>MGGSTSKTSSAATSVLRNRVIRTNMSLEYLVALSRGSTTQLNVTETSTPTDLNSSNVNPMEMQTQLLHNVQKLDEYDHVRFLEQSTRSFESTASSYRLRSSQPIKLPTDKTSAASSTGIGGIDEEKICGRLTSRDLRTLLRLHYENPQGWTHEVLADKYGLEVDVMRNILKSVGPPNVLPPKGNEYPIGVWFESPHIK</sequence>
<proteinExistence type="predicted"/>
<dbReference type="PANTHER" id="PTHR13338:SF4">
    <property type="entry name" value="NADH DEHYDROGENASE [UBIQUINONE] 1 ALPHA SUBCOMPLEX ASSEMBLY FACTOR 4"/>
    <property type="match status" value="1"/>
</dbReference>
<dbReference type="OMA" id="WASNSMT"/>
<evidence type="ECO:0000313" key="1">
    <source>
        <dbReference type="EMBL" id="CEG35818.1"/>
    </source>
</evidence>
<dbReference type="Pfam" id="PF06784">
    <property type="entry name" value="UPF0240"/>
    <property type="match status" value="1"/>
</dbReference>
<evidence type="ECO:0000313" key="2">
    <source>
        <dbReference type="Proteomes" id="UP000054928"/>
    </source>
</evidence>
<dbReference type="AlphaFoldDB" id="A0A0P1A5I7"/>
<dbReference type="Proteomes" id="UP000054928">
    <property type="component" value="Unassembled WGS sequence"/>
</dbReference>
<keyword evidence="2" id="KW-1185">Reference proteome</keyword>
<dbReference type="GO" id="GO:0032981">
    <property type="term" value="P:mitochondrial respiratory chain complex I assembly"/>
    <property type="evidence" value="ECO:0007669"/>
    <property type="project" value="InterPro"/>
</dbReference>
<keyword evidence="1" id="KW-0830">Ubiquinone</keyword>
<dbReference type="EMBL" id="CCYD01000109">
    <property type="protein sequence ID" value="CEG35818.1"/>
    <property type="molecule type" value="Genomic_DNA"/>
</dbReference>
<name>A0A0P1A5I7_PLAHL</name>
<organism evidence="1 2">
    <name type="scientific">Plasmopara halstedii</name>
    <name type="common">Downy mildew of sunflower</name>
    <dbReference type="NCBI Taxonomy" id="4781"/>
    <lineage>
        <taxon>Eukaryota</taxon>
        <taxon>Sar</taxon>
        <taxon>Stramenopiles</taxon>
        <taxon>Oomycota</taxon>
        <taxon>Peronosporomycetes</taxon>
        <taxon>Peronosporales</taxon>
        <taxon>Peronosporaceae</taxon>
        <taxon>Plasmopara</taxon>
    </lineage>
</organism>
<dbReference type="GO" id="GO:0005739">
    <property type="term" value="C:mitochondrion"/>
    <property type="evidence" value="ECO:0007669"/>
    <property type="project" value="TreeGrafter"/>
</dbReference>
<dbReference type="GeneID" id="36395203"/>
<reference evidence="2" key="1">
    <citation type="submission" date="2014-09" db="EMBL/GenBank/DDBJ databases">
        <authorList>
            <person name="Sharma Rahul"/>
            <person name="Thines Marco"/>
        </authorList>
    </citation>
    <scope>NUCLEOTIDE SEQUENCE [LARGE SCALE GENOMIC DNA]</scope>
</reference>
<dbReference type="PANTHER" id="PTHR13338">
    <property type="entry name" value="UPF0240 PROTEIN"/>
    <property type="match status" value="1"/>
</dbReference>
<dbReference type="OrthoDB" id="65810at2759"/>
<protein>
    <submittedName>
        <fullName evidence="1">NADH dehydrogenase [ubiquinone] 1 alpha subcomplex assembly factor 4</fullName>
    </submittedName>
</protein>